<feature type="region of interest" description="Disordered" evidence="1">
    <location>
        <begin position="91"/>
        <end position="116"/>
    </location>
</feature>
<evidence type="ECO:0000313" key="2">
    <source>
        <dbReference type="EMBL" id="TKV96027.1"/>
    </source>
</evidence>
<name>A0A4U6T312_SETVI</name>
<feature type="compositionally biased region" description="Basic and acidic residues" evidence="1">
    <location>
        <begin position="1"/>
        <end position="12"/>
    </location>
</feature>
<proteinExistence type="predicted"/>
<evidence type="ECO:0000256" key="1">
    <source>
        <dbReference type="SAM" id="MobiDB-lite"/>
    </source>
</evidence>
<organism evidence="2 3">
    <name type="scientific">Setaria viridis</name>
    <name type="common">Green bristlegrass</name>
    <name type="synonym">Setaria italica subsp. viridis</name>
    <dbReference type="NCBI Taxonomy" id="4556"/>
    <lineage>
        <taxon>Eukaryota</taxon>
        <taxon>Viridiplantae</taxon>
        <taxon>Streptophyta</taxon>
        <taxon>Embryophyta</taxon>
        <taxon>Tracheophyta</taxon>
        <taxon>Spermatophyta</taxon>
        <taxon>Magnoliopsida</taxon>
        <taxon>Liliopsida</taxon>
        <taxon>Poales</taxon>
        <taxon>Poaceae</taxon>
        <taxon>PACMAD clade</taxon>
        <taxon>Panicoideae</taxon>
        <taxon>Panicodae</taxon>
        <taxon>Paniceae</taxon>
        <taxon>Cenchrinae</taxon>
        <taxon>Setaria</taxon>
    </lineage>
</organism>
<sequence>MRAGQKEEEALEGRPVSGGAPRRPPLPPSSLPASPFKAEKPHLSSQSICTSSCISPDPSGTQVGHGRGPKVARWRLRDVIVPLGLRQSWFGCRPPPPPRSAAKRGRTAECSATRCGTPPPSGLVSWSFGTPSWN</sequence>
<feature type="compositionally biased region" description="Low complexity" evidence="1">
    <location>
        <begin position="44"/>
        <end position="55"/>
    </location>
</feature>
<dbReference type="Proteomes" id="UP000298652">
    <property type="component" value="Chromosome 9"/>
</dbReference>
<evidence type="ECO:0000313" key="3">
    <source>
        <dbReference type="Proteomes" id="UP000298652"/>
    </source>
</evidence>
<gene>
    <name evidence="2" type="ORF">SEVIR_9G402700v2</name>
</gene>
<feature type="region of interest" description="Disordered" evidence="1">
    <location>
        <begin position="1"/>
        <end position="69"/>
    </location>
</feature>
<protein>
    <submittedName>
        <fullName evidence="2">Uncharacterized protein</fullName>
    </submittedName>
</protein>
<keyword evidence="3" id="KW-1185">Reference proteome</keyword>
<accession>A0A4U6T312</accession>
<reference evidence="2" key="1">
    <citation type="submission" date="2019-03" db="EMBL/GenBank/DDBJ databases">
        <title>WGS assembly of Setaria viridis.</title>
        <authorList>
            <person name="Huang P."/>
            <person name="Jenkins J."/>
            <person name="Grimwood J."/>
            <person name="Barry K."/>
            <person name="Healey A."/>
            <person name="Mamidi S."/>
            <person name="Sreedasyam A."/>
            <person name="Shu S."/>
            <person name="Feldman M."/>
            <person name="Wu J."/>
            <person name="Yu Y."/>
            <person name="Chen C."/>
            <person name="Johnson J."/>
            <person name="Rokhsar D."/>
            <person name="Baxter I."/>
            <person name="Schmutz J."/>
            <person name="Brutnell T."/>
            <person name="Kellogg E."/>
        </authorList>
    </citation>
    <scope>NUCLEOTIDE SEQUENCE [LARGE SCALE GENOMIC DNA]</scope>
</reference>
<dbReference type="Gramene" id="TKV96027">
    <property type="protein sequence ID" value="TKV96027"/>
    <property type="gene ID" value="SEVIR_9G402700v2"/>
</dbReference>
<dbReference type="AlphaFoldDB" id="A0A4U6T312"/>
<dbReference type="EMBL" id="CM016560">
    <property type="protein sequence ID" value="TKV96027.1"/>
    <property type="molecule type" value="Genomic_DNA"/>
</dbReference>